<dbReference type="GO" id="GO:0046914">
    <property type="term" value="F:transition metal ion binding"/>
    <property type="evidence" value="ECO:0007669"/>
    <property type="project" value="InterPro"/>
</dbReference>
<dbReference type="Pfam" id="PF02742">
    <property type="entry name" value="Fe_dep_repr_C"/>
    <property type="match status" value="1"/>
</dbReference>
<protein>
    <submittedName>
        <fullName evidence="9">Iron dependent repressor</fullName>
    </submittedName>
</protein>
<dbReference type="RefSeq" id="WP_119715634.1">
    <property type="nucleotide sequence ID" value="NZ_OMOH01000005.1"/>
</dbReference>
<dbReference type="PANTHER" id="PTHR33238:SF10">
    <property type="entry name" value="IRON-DEPENDENT REPRESSOR IDER"/>
    <property type="match status" value="1"/>
</dbReference>
<dbReference type="InterPro" id="IPR008988">
    <property type="entry name" value="Transcriptional_repressor_C"/>
</dbReference>
<evidence type="ECO:0000256" key="1">
    <source>
        <dbReference type="ARBA" id="ARBA00004496"/>
    </source>
</evidence>
<dbReference type="AlphaFoldDB" id="A0A375I1E1"/>
<dbReference type="Gene3D" id="1.10.10.10">
    <property type="entry name" value="Winged helix-like DNA-binding domain superfamily/Winged helix DNA-binding domain"/>
    <property type="match status" value="1"/>
</dbReference>
<dbReference type="Pfam" id="PF01325">
    <property type="entry name" value="Fe_dep_repress"/>
    <property type="match status" value="1"/>
</dbReference>
<keyword evidence="6" id="KW-0238">DNA-binding</keyword>
<evidence type="ECO:0000256" key="4">
    <source>
        <dbReference type="ARBA" id="ARBA00023004"/>
    </source>
</evidence>
<comment type="similarity">
    <text evidence="2">Belongs to the DtxR/MntR family.</text>
</comment>
<sequence length="229" mass="25692">MSGELIDTSQMYLRTVYELEEADIEPKRARIVDRLHQAGPTVSQTVARMERDGLMRLTEERTIELTRSGFDEARKVMRHHRLAECFLIDVLGLDYDKAHDEACRWEHVMSEEVTERMAERLGHPTASPYGAPIPTATARKVRRLADYGQDLRSAVAAGLDRVVFVMVDERPQTDSDFMAQLAASQIRPGDVVVLGGQGDDFALASEDGQRTVSIPREYAGSIRVKSAHH</sequence>
<dbReference type="InterPro" id="IPR038157">
    <property type="entry name" value="FeoA_core_dom"/>
</dbReference>
<evidence type="ECO:0000256" key="7">
    <source>
        <dbReference type="ARBA" id="ARBA00023163"/>
    </source>
</evidence>
<comment type="subunit">
    <text evidence="3">Homodimer.</text>
</comment>
<dbReference type="EMBL" id="OMOH01000005">
    <property type="protein sequence ID" value="SPF68467.1"/>
    <property type="molecule type" value="Genomic_DNA"/>
</dbReference>
<dbReference type="GO" id="GO:0005737">
    <property type="term" value="C:cytoplasm"/>
    <property type="evidence" value="ECO:0007669"/>
    <property type="project" value="UniProtKB-SubCell"/>
</dbReference>
<evidence type="ECO:0000259" key="8">
    <source>
        <dbReference type="PROSITE" id="PS50944"/>
    </source>
</evidence>
<evidence type="ECO:0000256" key="2">
    <source>
        <dbReference type="ARBA" id="ARBA00007871"/>
    </source>
</evidence>
<dbReference type="PROSITE" id="PS50944">
    <property type="entry name" value="HTH_DTXR"/>
    <property type="match status" value="1"/>
</dbReference>
<evidence type="ECO:0000256" key="6">
    <source>
        <dbReference type="ARBA" id="ARBA00023125"/>
    </source>
</evidence>
<dbReference type="PANTHER" id="PTHR33238">
    <property type="entry name" value="IRON (METAL) DEPENDENT REPRESSOR, DTXR FAMILY"/>
    <property type="match status" value="1"/>
</dbReference>
<dbReference type="GO" id="GO:0045892">
    <property type="term" value="P:negative regulation of DNA-templated transcription"/>
    <property type="evidence" value="ECO:0007669"/>
    <property type="project" value="TreeGrafter"/>
</dbReference>
<keyword evidence="7" id="KW-0804">Transcription</keyword>
<organism evidence="9 10">
    <name type="scientific">Propionibacterium ruminifibrarum</name>
    <dbReference type="NCBI Taxonomy" id="1962131"/>
    <lineage>
        <taxon>Bacteria</taxon>
        <taxon>Bacillati</taxon>
        <taxon>Actinomycetota</taxon>
        <taxon>Actinomycetes</taxon>
        <taxon>Propionibacteriales</taxon>
        <taxon>Propionibacteriaceae</taxon>
        <taxon>Propionibacterium</taxon>
    </lineage>
</organism>
<keyword evidence="10" id="KW-1185">Reference proteome</keyword>
<evidence type="ECO:0000313" key="9">
    <source>
        <dbReference type="EMBL" id="SPF68467.1"/>
    </source>
</evidence>
<dbReference type="SUPFAM" id="SSF46785">
    <property type="entry name" value="Winged helix' DNA-binding domain"/>
    <property type="match status" value="1"/>
</dbReference>
<dbReference type="InterPro" id="IPR022687">
    <property type="entry name" value="HTH_DTXR"/>
</dbReference>
<evidence type="ECO:0000256" key="3">
    <source>
        <dbReference type="ARBA" id="ARBA00011738"/>
    </source>
</evidence>
<dbReference type="InterPro" id="IPR036388">
    <property type="entry name" value="WH-like_DNA-bd_sf"/>
</dbReference>
<dbReference type="SMART" id="SM00529">
    <property type="entry name" value="HTH_DTXR"/>
    <property type="match status" value="1"/>
</dbReference>
<dbReference type="SUPFAM" id="SSF47979">
    <property type="entry name" value="Iron-dependent repressor protein, dimerization domain"/>
    <property type="match status" value="1"/>
</dbReference>
<feature type="domain" description="HTH dtxR-type" evidence="8">
    <location>
        <begin position="1"/>
        <end position="66"/>
    </location>
</feature>
<dbReference type="GO" id="GO:0046983">
    <property type="term" value="F:protein dimerization activity"/>
    <property type="evidence" value="ECO:0007669"/>
    <property type="project" value="InterPro"/>
</dbReference>
<name>A0A375I1E1_9ACTN</name>
<keyword evidence="5" id="KW-0805">Transcription regulation</keyword>
<comment type="subcellular location">
    <subcellularLocation>
        <location evidence="1">Cytoplasm</location>
    </subcellularLocation>
</comment>
<proteinExistence type="inferred from homology"/>
<dbReference type="InterPro" id="IPR001367">
    <property type="entry name" value="Fe_dep_repressor"/>
</dbReference>
<evidence type="ECO:0000256" key="5">
    <source>
        <dbReference type="ARBA" id="ARBA00023015"/>
    </source>
</evidence>
<dbReference type="Gene3D" id="2.30.30.90">
    <property type="match status" value="1"/>
</dbReference>
<dbReference type="SUPFAM" id="SSF50037">
    <property type="entry name" value="C-terminal domain of transcriptional repressors"/>
    <property type="match status" value="1"/>
</dbReference>
<dbReference type="InterPro" id="IPR022689">
    <property type="entry name" value="Iron_dep_repressor"/>
</dbReference>
<dbReference type="GO" id="GO:0003677">
    <property type="term" value="F:DNA binding"/>
    <property type="evidence" value="ECO:0007669"/>
    <property type="project" value="UniProtKB-KW"/>
</dbReference>
<dbReference type="GO" id="GO:0003700">
    <property type="term" value="F:DNA-binding transcription factor activity"/>
    <property type="evidence" value="ECO:0007669"/>
    <property type="project" value="InterPro"/>
</dbReference>
<reference evidence="10" key="1">
    <citation type="submission" date="2018-02" db="EMBL/GenBank/DDBJ databases">
        <authorList>
            <person name="Hornung B."/>
        </authorList>
    </citation>
    <scope>NUCLEOTIDE SEQUENCE [LARGE SCALE GENOMIC DNA]</scope>
</reference>
<dbReference type="InterPro" id="IPR036390">
    <property type="entry name" value="WH_DNA-bd_sf"/>
</dbReference>
<evidence type="ECO:0000313" key="10">
    <source>
        <dbReference type="Proteomes" id="UP000265962"/>
    </source>
</evidence>
<accession>A0A375I1E1</accession>
<keyword evidence="4" id="KW-0408">Iron</keyword>
<dbReference type="InterPro" id="IPR050536">
    <property type="entry name" value="DtxR_MntR_Metal-Reg"/>
</dbReference>
<dbReference type="Proteomes" id="UP000265962">
    <property type="component" value="Unassembled WGS sequence"/>
</dbReference>
<dbReference type="InterPro" id="IPR036421">
    <property type="entry name" value="Fe_dep_repressor_sf"/>
</dbReference>
<dbReference type="OrthoDB" id="3208141at2"/>
<gene>
    <name evidence="9" type="ORF">PROPJV5_1445</name>
</gene>